<keyword evidence="5" id="KW-0690">Ribosome biogenesis</keyword>
<dbReference type="Pfam" id="PF09135">
    <property type="entry name" value="Alb1"/>
    <property type="match status" value="1"/>
</dbReference>
<evidence type="ECO:0000313" key="9">
    <source>
        <dbReference type="EMBL" id="ODV81281.1"/>
    </source>
</evidence>
<evidence type="ECO:0000256" key="7">
    <source>
        <dbReference type="SAM" id="Coils"/>
    </source>
</evidence>
<dbReference type="GO" id="GO:0042254">
    <property type="term" value="P:ribosome biogenesis"/>
    <property type="evidence" value="ECO:0007669"/>
    <property type="project" value="UniProtKB-KW"/>
</dbReference>
<sequence>MASRNSVNKPKNKLHASAHAKVLGKRRAARNRKNTASRSTVGRYSDADSAAARPTDSKAIALYTGGGPKVTSVMTNTTLSNKRAKKLARNQKYIDQRNNKVKEVEMDVEEKKSQLEKVKAALWTVVENSANLMMSPAGEGTTLGVQAF</sequence>
<feature type="compositionally biased region" description="Basic residues" evidence="8">
    <location>
        <begin position="10"/>
        <end position="35"/>
    </location>
</feature>
<dbReference type="AlphaFoldDB" id="A0A1E4SP30"/>
<evidence type="ECO:0000256" key="3">
    <source>
        <dbReference type="ARBA" id="ARBA00022448"/>
    </source>
</evidence>
<organism evidence="9 10">
    <name type="scientific">Suhomyces tanzawaensis NRRL Y-17324</name>
    <dbReference type="NCBI Taxonomy" id="984487"/>
    <lineage>
        <taxon>Eukaryota</taxon>
        <taxon>Fungi</taxon>
        <taxon>Dikarya</taxon>
        <taxon>Ascomycota</taxon>
        <taxon>Saccharomycotina</taxon>
        <taxon>Pichiomycetes</taxon>
        <taxon>Debaryomycetaceae</taxon>
        <taxon>Suhomyces</taxon>
    </lineage>
</organism>
<accession>A0A1E4SP30</accession>
<dbReference type="EMBL" id="KV453910">
    <property type="protein sequence ID" value="ODV81281.1"/>
    <property type="molecule type" value="Genomic_DNA"/>
</dbReference>
<dbReference type="Proteomes" id="UP000094285">
    <property type="component" value="Unassembled WGS sequence"/>
</dbReference>
<evidence type="ECO:0000256" key="5">
    <source>
        <dbReference type="ARBA" id="ARBA00022517"/>
    </source>
</evidence>
<reference evidence="10" key="1">
    <citation type="submission" date="2016-05" db="EMBL/GenBank/DDBJ databases">
        <title>Comparative genomics of biotechnologically important yeasts.</title>
        <authorList>
            <consortium name="DOE Joint Genome Institute"/>
            <person name="Riley R."/>
            <person name="Haridas S."/>
            <person name="Wolfe K.H."/>
            <person name="Lopes M.R."/>
            <person name="Hittinger C.T."/>
            <person name="Goker M."/>
            <person name="Salamov A."/>
            <person name="Wisecaver J."/>
            <person name="Long T.M."/>
            <person name="Aerts A.L."/>
            <person name="Barry K."/>
            <person name="Choi C."/>
            <person name="Clum A."/>
            <person name="Coughlan A.Y."/>
            <person name="Deshpande S."/>
            <person name="Douglass A.P."/>
            <person name="Hanson S.J."/>
            <person name="Klenk H.-P."/>
            <person name="Labutti K."/>
            <person name="Lapidus A."/>
            <person name="Lindquist E."/>
            <person name="Lipzen A."/>
            <person name="Meier-Kolthoff J.P."/>
            <person name="Ohm R.A."/>
            <person name="Otillar R.P."/>
            <person name="Pangilinan J."/>
            <person name="Peng Y."/>
            <person name="Rokas A."/>
            <person name="Rosa C.A."/>
            <person name="Scheuner C."/>
            <person name="Sibirny A.A."/>
            <person name="Slot J.C."/>
            <person name="Stielow J.B."/>
            <person name="Sun H."/>
            <person name="Kurtzman C.P."/>
            <person name="Blackwell M."/>
            <person name="Grigoriev I.V."/>
            <person name="Jeffries T.W."/>
        </authorList>
    </citation>
    <scope>NUCLEOTIDE SEQUENCE [LARGE SCALE GENOMIC DNA]</scope>
    <source>
        <strain evidence="10">NRRL Y-17324</strain>
    </source>
</reference>
<keyword evidence="6" id="KW-0539">Nucleus</keyword>
<dbReference type="RefSeq" id="XP_020066403.1">
    <property type="nucleotide sequence ID" value="XM_020211536.1"/>
</dbReference>
<keyword evidence="4" id="KW-0963">Cytoplasm</keyword>
<protein>
    <submittedName>
        <fullName evidence="9">Ribosome biogenesis protein ALB1</fullName>
    </submittedName>
</protein>
<dbReference type="STRING" id="984487.A0A1E4SP30"/>
<keyword evidence="10" id="KW-1185">Reference proteome</keyword>
<feature type="coiled-coil region" evidence="7">
    <location>
        <begin position="94"/>
        <end position="121"/>
    </location>
</feature>
<dbReference type="InterPro" id="IPR022784">
    <property type="entry name" value="Ribosome_bgen_Alb1"/>
</dbReference>
<dbReference type="OrthoDB" id="4086742at2759"/>
<evidence type="ECO:0000256" key="6">
    <source>
        <dbReference type="ARBA" id="ARBA00023242"/>
    </source>
</evidence>
<evidence type="ECO:0000313" key="10">
    <source>
        <dbReference type="Proteomes" id="UP000094285"/>
    </source>
</evidence>
<proteinExistence type="predicted"/>
<name>A0A1E4SP30_9ASCO</name>
<keyword evidence="7" id="KW-0175">Coiled coil</keyword>
<comment type="subcellular location">
    <subcellularLocation>
        <location evidence="2">Cytoplasm</location>
    </subcellularLocation>
    <subcellularLocation>
        <location evidence="1">Nucleus</location>
    </subcellularLocation>
</comment>
<evidence type="ECO:0000256" key="1">
    <source>
        <dbReference type="ARBA" id="ARBA00004123"/>
    </source>
</evidence>
<keyword evidence="3" id="KW-0813">Transport</keyword>
<dbReference type="GeneID" id="30985672"/>
<evidence type="ECO:0000256" key="4">
    <source>
        <dbReference type="ARBA" id="ARBA00022490"/>
    </source>
</evidence>
<gene>
    <name evidence="9" type="ORF">CANTADRAFT_89157</name>
</gene>
<dbReference type="GO" id="GO:0005737">
    <property type="term" value="C:cytoplasm"/>
    <property type="evidence" value="ECO:0007669"/>
    <property type="project" value="UniProtKB-SubCell"/>
</dbReference>
<feature type="region of interest" description="Disordered" evidence="8">
    <location>
        <begin position="1"/>
        <end position="56"/>
    </location>
</feature>
<evidence type="ECO:0000256" key="2">
    <source>
        <dbReference type="ARBA" id="ARBA00004496"/>
    </source>
</evidence>
<evidence type="ECO:0000256" key="8">
    <source>
        <dbReference type="SAM" id="MobiDB-lite"/>
    </source>
</evidence>
<dbReference type="GO" id="GO:0005634">
    <property type="term" value="C:nucleus"/>
    <property type="evidence" value="ECO:0007669"/>
    <property type="project" value="UniProtKB-SubCell"/>
</dbReference>